<dbReference type="InterPro" id="IPR012833">
    <property type="entry name" value="NrdD"/>
</dbReference>
<dbReference type="GO" id="GO:0008998">
    <property type="term" value="F:ribonucleoside-triphosphate reductase (thioredoxin) activity"/>
    <property type="evidence" value="ECO:0007669"/>
    <property type="project" value="UniProtKB-EC"/>
</dbReference>
<keyword evidence="1 3" id="KW-0547">Nucleotide-binding</keyword>
<sequence length="707" mass="81520">MEKYVIKRNGDYKPFEAYKIHDAIQKAFQSVNKTFDKKIYKIVLSGLEVKYSWPVEEIQDMIERVLFENGYFQTMRSFIIYRHTRKLQREHVNGLNDDTTYIDSTQTVEEYINQSDWRINANANISYSNAGLVSNTAGKVIANYWLDKIYNKEEGSAHRNGDIHIHDLDCLTGYCAGWSLRVLLNEGFNGVRGRVESRPPSHFREALGQMANFLGILQSEWAGAQAFSSFDTYLAPYVFKDQLTYDEVLKAVRSFVYNLNVPARWGQSPFTNITLDWNVPEDLKEQIPTKNDLHLFLNVTDQNLIHVAQKRGVSKLENLKYADFQTEMNLINKAYYTIMTEGDANGQPFTFPIPTVNITEDFDWNGENVDLLFENTAKIGSSYFQNFIGSQYLLDDNGNRIENPDAYKPNAVRSMCCRLQLDLRELLKRGNGLFGSAEMTGSIGVVTINMARLGYLHKGNIINLFSHLDELLAIAKSTLEKKRKFIQEMYDRGLYPYTQRYLKHFKNHFSTIGVNGMNEMVINFTEGKQNITNNSGIHFATEILDYIRLRMKEFQEETGNLYNLEATPAEGTTYRFAKEDKKRFPEILQAGHDKNIYYTNSSQIPVDYTEDPFEALLLQDELQCKYTGGTVLHLYMREKISSPEACKNFVKKVLTNFKLPYITVTPVFSICPVHGYLNGEHEYCPKCDEELLHANNQKHLAYENKNA</sequence>
<organism evidence="5 6">
    <name type="scientific">Flavobacterium quisquiliarum</name>
    <dbReference type="NCBI Taxonomy" id="1834436"/>
    <lineage>
        <taxon>Bacteria</taxon>
        <taxon>Pseudomonadati</taxon>
        <taxon>Bacteroidota</taxon>
        <taxon>Flavobacteriia</taxon>
        <taxon>Flavobacteriales</taxon>
        <taxon>Flavobacteriaceae</taxon>
        <taxon>Flavobacterium</taxon>
    </lineage>
</organism>
<dbReference type="NCBIfam" id="TIGR02487">
    <property type="entry name" value="NrdD"/>
    <property type="match status" value="1"/>
</dbReference>
<evidence type="ECO:0000256" key="3">
    <source>
        <dbReference type="PROSITE-ProRule" id="PRU00492"/>
    </source>
</evidence>
<keyword evidence="2 3" id="KW-0067">ATP-binding</keyword>
<evidence type="ECO:0000256" key="2">
    <source>
        <dbReference type="ARBA" id="ARBA00022840"/>
    </source>
</evidence>
<evidence type="ECO:0000259" key="4">
    <source>
        <dbReference type="PROSITE" id="PS51161"/>
    </source>
</evidence>
<dbReference type="Proteomes" id="UP001595719">
    <property type="component" value="Unassembled WGS sequence"/>
</dbReference>
<evidence type="ECO:0000313" key="6">
    <source>
        <dbReference type="Proteomes" id="UP001595719"/>
    </source>
</evidence>
<dbReference type="PROSITE" id="PS51161">
    <property type="entry name" value="ATP_CONE"/>
    <property type="match status" value="1"/>
</dbReference>
<protein>
    <submittedName>
        <fullName evidence="5">Ribonucleoside triphosphate reductase</fullName>
        <ecNumber evidence="5">1.17.4.2</ecNumber>
    </submittedName>
</protein>
<keyword evidence="5" id="KW-0560">Oxidoreductase</keyword>
<dbReference type="NCBIfam" id="NF006126">
    <property type="entry name" value="PRK08270.1"/>
    <property type="match status" value="1"/>
</dbReference>
<dbReference type="Pfam" id="PF03477">
    <property type="entry name" value="ATP-cone"/>
    <property type="match status" value="1"/>
</dbReference>
<proteinExistence type="predicted"/>
<dbReference type="EMBL" id="JBHSCO010000002">
    <property type="protein sequence ID" value="MFC4391140.1"/>
    <property type="molecule type" value="Genomic_DNA"/>
</dbReference>
<dbReference type="CDD" id="cd01675">
    <property type="entry name" value="RNR_III"/>
    <property type="match status" value="1"/>
</dbReference>
<evidence type="ECO:0000256" key="1">
    <source>
        <dbReference type="ARBA" id="ARBA00022741"/>
    </source>
</evidence>
<name>A0ABV8W4S3_9FLAO</name>
<dbReference type="PANTHER" id="PTHR21075">
    <property type="entry name" value="ANAEROBIC RIBONUCLEOSIDE-TRIPHOSPHATE REDUCTASE"/>
    <property type="match status" value="1"/>
</dbReference>
<feature type="domain" description="ATP-cone" evidence="4">
    <location>
        <begin position="3"/>
        <end position="89"/>
    </location>
</feature>
<dbReference type="EC" id="1.17.4.2" evidence="5"/>
<dbReference type="Pfam" id="PF13597">
    <property type="entry name" value="NRDD"/>
    <property type="match status" value="1"/>
</dbReference>
<dbReference type="Gene3D" id="3.20.70.20">
    <property type="match status" value="1"/>
</dbReference>
<keyword evidence="6" id="KW-1185">Reference proteome</keyword>
<dbReference type="RefSeq" id="WP_179006207.1">
    <property type="nucleotide sequence ID" value="NZ_JBHSCO010000002.1"/>
</dbReference>
<gene>
    <name evidence="5" type="ORF">ACFOY0_09035</name>
</gene>
<comment type="caution">
    <text evidence="5">The sequence shown here is derived from an EMBL/GenBank/DDBJ whole genome shotgun (WGS) entry which is preliminary data.</text>
</comment>
<accession>A0ABV8W4S3</accession>
<evidence type="ECO:0000313" key="5">
    <source>
        <dbReference type="EMBL" id="MFC4391140.1"/>
    </source>
</evidence>
<reference evidence="6" key="1">
    <citation type="journal article" date="2019" name="Int. J. Syst. Evol. Microbiol.">
        <title>The Global Catalogue of Microorganisms (GCM) 10K type strain sequencing project: providing services to taxonomists for standard genome sequencing and annotation.</title>
        <authorList>
            <consortium name="The Broad Institute Genomics Platform"/>
            <consortium name="The Broad Institute Genome Sequencing Center for Infectious Disease"/>
            <person name="Wu L."/>
            <person name="Ma J."/>
        </authorList>
    </citation>
    <scope>NUCLEOTIDE SEQUENCE [LARGE SCALE GENOMIC DNA]</scope>
    <source>
        <strain evidence="6">CGMCC 1.15345</strain>
    </source>
</reference>
<dbReference type="SUPFAM" id="SSF51998">
    <property type="entry name" value="PFL-like glycyl radical enzymes"/>
    <property type="match status" value="1"/>
</dbReference>
<dbReference type="PANTHER" id="PTHR21075:SF0">
    <property type="entry name" value="ANAEROBIC RIBONUCLEOSIDE-TRIPHOSPHATE REDUCTASE"/>
    <property type="match status" value="1"/>
</dbReference>
<dbReference type="InterPro" id="IPR005144">
    <property type="entry name" value="ATP-cone_dom"/>
</dbReference>